<dbReference type="InterPro" id="IPR021866">
    <property type="entry name" value="SpoIIAA-like"/>
</dbReference>
<dbReference type="InterPro" id="IPR038396">
    <property type="entry name" value="SpoIIAA-like_sf"/>
</dbReference>
<dbReference type="Gene3D" id="3.40.50.10600">
    <property type="entry name" value="SpoIIaa-like domains"/>
    <property type="match status" value="1"/>
</dbReference>
<gene>
    <name evidence="1" type="ORF">DF3PB_20070</name>
</gene>
<sequence length="127" mass="14566">MIEAEFAKEMITLRMIGMVTDEDWDHAVLAFQQSLGDVFGLHLRPQESGTLSVLMDWERLEEWKQGARTACTLFCMGYQDLVRRIAIIGSDEWKDEGERLTDIYKNAQFRFFQAPERGAAVACVTGR</sequence>
<proteinExistence type="predicted"/>
<accession>A0A380TB58</accession>
<name>A0A380TB58_9ZZZZ</name>
<evidence type="ECO:0000313" key="1">
    <source>
        <dbReference type="EMBL" id="SUS05602.1"/>
    </source>
</evidence>
<dbReference type="AlphaFoldDB" id="A0A380TB58"/>
<dbReference type="InterPro" id="IPR036513">
    <property type="entry name" value="STAS_dom_sf"/>
</dbReference>
<dbReference type="EMBL" id="UIDG01000112">
    <property type="protein sequence ID" value="SUS05602.1"/>
    <property type="molecule type" value="Genomic_DNA"/>
</dbReference>
<protein>
    <submittedName>
        <fullName evidence="1">Uncharacterized protein</fullName>
    </submittedName>
</protein>
<dbReference type="SUPFAM" id="SSF52091">
    <property type="entry name" value="SpoIIaa-like"/>
    <property type="match status" value="1"/>
</dbReference>
<dbReference type="Pfam" id="PF11964">
    <property type="entry name" value="SpoIIAA-like"/>
    <property type="match status" value="1"/>
</dbReference>
<reference evidence="1" key="1">
    <citation type="submission" date="2018-07" db="EMBL/GenBank/DDBJ databases">
        <authorList>
            <person name="Quirk P.G."/>
            <person name="Krulwich T.A."/>
        </authorList>
    </citation>
    <scope>NUCLEOTIDE SEQUENCE</scope>
</reference>
<organism evidence="1">
    <name type="scientific">metagenome</name>
    <dbReference type="NCBI Taxonomy" id="256318"/>
    <lineage>
        <taxon>unclassified sequences</taxon>
        <taxon>metagenomes</taxon>
    </lineage>
</organism>